<evidence type="ECO:0000259" key="4">
    <source>
        <dbReference type="PROSITE" id="PS50932"/>
    </source>
</evidence>
<protein>
    <submittedName>
        <fullName evidence="5">LacI family transcriptional regulator</fullName>
    </submittedName>
</protein>
<dbReference type="Proteomes" id="UP000655208">
    <property type="component" value="Unassembled WGS sequence"/>
</dbReference>
<dbReference type="InterPro" id="IPR010982">
    <property type="entry name" value="Lambda_DNA-bd_dom_sf"/>
</dbReference>
<keyword evidence="3" id="KW-0804">Transcription</keyword>
<feature type="domain" description="HTH lacI-type" evidence="4">
    <location>
        <begin position="18"/>
        <end position="73"/>
    </location>
</feature>
<dbReference type="CDD" id="cd06279">
    <property type="entry name" value="PBP1_LacI-like"/>
    <property type="match status" value="1"/>
</dbReference>
<dbReference type="PANTHER" id="PTHR30146:SF138">
    <property type="entry name" value="TRANSCRIPTIONAL REGULATORY PROTEIN"/>
    <property type="match status" value="1"/>
</dbReference>
<dbReference type="GO" id="GO:0000976">
    <property type="term" value="F:transcription cis-regulatory region binding"/>
    <property type="evidence" value="ECO:0007669"/>
    <property type="project" value="TreeGrafter"/>
</dbReference>
<dbReference type="Pfam" id="PF00356">
    <property type="entry name" value="LacI"/>
    <property type="match status" value="1"/>
</dbReference>
<organism evidence="5 6">
    <name type="scientific">Nakamurella endophytica</name>
    <dbReference type="NCBI Taxonomy" id="1748367"/>
    <lineage>
        <taxon>Bacteria</taxon>
        <taxon>Bacillati</taxon>
        <taxon>Actinomycetota</taxon>
        <taxon>Actinomycetes</taxon>
        <taxon>Nakamurellales</taxon>
        <taxon>Nakamurellaceae</taxon>
        <taxon>Nakamurella</taxon>
    </lineage>
</organism>
<proteinExistence type="predicted"/>
<evidence type="ECO:0000256" key="3">
    <source>
        <dbReference type="ARBA" id="ARBA00023163"/>
    </source>
</evidence>
<comment type="caution">
    <text evidence="5">The sequence shown here is derived from an EMBL/GenBank/DDBJ whole genome shotgun (WGS) entry which is preliminary data.</text>
</comment>
<keyword evidence="2" id="KW-0238">DNA-binding</keyword>
<evidence type="ECO:0000313" key="5">
    <source>
        <dbReference type="EMBL" id="GGM15114.1"/>
    </source>
</evidence>
<evidence type="ECO:0000256" key="1">
    <source>
        <dbReference type="ARBA" id="ARBA00023015"/>
    </source>
</evidence>
<dbReference type="PROSITE" id="PS50932">
    <property type="entry name" value="HTH_LACI_2"/>
    <property type="match status" value="1"/>
</dbReference>
<evidence type="ECO:0000256" key="2">
    <source>
        <dbReference type="ARBA" id="ARBA00023125"/>
    </source>
</evidence>
<keyword evidence="6" id="KW-1185">Reference proteome</keyword>
<dbReference type="SUPFAM" id="SSF47413">
    <property type="entry name" value="lambda repressor-like DNA-binding domains"/>
    <property type="match status" value="1"/>
</dbReference>
<dbReference type="Gene3D" id="3.40.50.2300">
    <property type="match status" value="2"/>
</dbReference>
<dbReference type="SMART" id="SM00354">
    <property type="entry name" value="HTH_LACI"/>
    <property type="match status" value="1"/>
</dbReference>
<keyword evidence="1" id="KW-0805">Transcription regulation</keyword>
<dbReference type="EMBL" id="BMNA01000014">
    <property type="protein sequence ID" value="GGM15114.1"/>
    <property type="molecule type" value="Genomic_DNA"/>
</dbReference>
<dbReference type="GO" id="GO:0003700">
    <property type="term" value="F:DNA-binding transcription factor activity"/>
    <property type="evidence" value="ECO:0007669"/>
    <property type="project" value="TreeGrafter"/>
</dbReference>
<sequence>MPSYPLLMDSPPRSRPPATLASLAAEIGVSRTTVSNAYNRPDQLSPQLRARVMEAAARLGYPGPDPVARSLRTRKAGAVGLLLTEQLSYAFRDPAALAFLEGLTLECDTARVGLLLVPARPGSDDVSGVASAAVDGFVAYSMPDDDPHLHAVLSRRLPAVICDQPALRGTDLVGIDDAAAAREIAEHLVQLGHRRIGVVCMRLGRARRDGPVDLARQQQAHYHVQRHRLAGLRAGFVAAGVAWDRVPVVEQFDHSLEAGARGAAAVLAMDPGITALVATSDVLAMGAMQELARRRQRVPEDVSVTGFDGVRAALDLELTTVVQPSLEKGRQAGRLLLDPGRTARGRRVVLPTALTPGRTTAPPRI</sequence>
<dbReference type="PANTHER" id="PTHR30146">
    <property type="entry name" value="LACI-RELATED TRANSCRIPTIONAL REPRESSOR"/>
    <property type="match status" value="1"/>
</dbReference>
<dbReference type="InterPro" id="IPR028082">
    <property type="entry name" value="Peripla_BP_I"/>
</dbReference>
<gene>
    <name evidence="5" type="ORF">GCM10011594_38910</name>
</gene>
<dbReference type="AlphaFoldDB" id="A0A917TAI5"/>
<dbReference type="CDD" id="cd01392">
    <property type="entry name" value="HTH_LacI"/>
    <property type="match status" value="1"/>
</dbReference>
<reference evidence="5" key="2">
    <citation type="submission" date="2020-09" db="EMBL/GenBank/DDBJ databases">
        <authorList>
            <person name="Sun Q."/>
            <person name="Zhou Y."/>
        </authorList>
    </citation>
    <scope>NUCLEOTIDE SEQUENCE</scope>
    <source>
        <strain evidence="5">CGMCC 4.7308</strain>
    </source>
</reference>
<dbReference type="InterPro" id="IPR046335">
    <property type="entry name" value="LacI/GalR-like_sensor"/>
</dbReference>
<dbReference type="Pfam" id="PF13377">
    <property type="entry name" value="Peripla_BP_3"/>
    <property type="match status" value="1"/>
</dbReference>
<dbReference type="SUPFAM" id="SSF53822">
    <property type="entry name" value="Periplasmic binding protein-like I"/>
    <property type="match status" value="1"/>
</dbReference>
<evidence type="ECO:0000313" key="6">
    <source>
        <dbReference type="Proteomes" id="UP000655208"/>
    </source>
</evidence>
<dbReference type="InterPro" id="IPR000843">
    <property type="entry name" value="HTH_LacI"/>
</dbReference>
<dbReference type="Gene3D" id="1.10.260.40">
    <property type="entry name" value="lambda repressor-like DNA-binding domains"/>
    <property type="match status" value="1"/>
</dbReference>
<accession>A0A917TAI5</accession>
<name>A0A917TAI5_9ACTN</name>
<reference evidence="5" key="1">
    <citation type="journal article" date="2014" name="Int. J. Syst. Evol. Microbiol.">
        <title>Complete genome sequence of Corynebacterium casei LMG S-19264T (=DSM 44701T), isolated from a smear-ripened cheese.</title>
        <authorList>
            <consortium name="US DOE Joint Genome Institute (JGI-PGF)"/>
            <person name="Walter F."/>
            <person name="Albersmeier A."/>
            <person name="Kalinowski J."/>
            <person name="Ruckert C."/>
        </authorList>
    </citation>
    <scope>NUCLEOTIDE SEQUENCE</scope>
    <source>
        <strain evidence="5">CGMCC 4.7308</strain>
    </source>
</reference>